<keyword evidence="3" id="KW-1185">Reference proteome</keyword>
<evidence type="ECO:0000256" key="1">
    <source>
        <dbReference type="SAM" id="MobiDB-lite"/>
    </source>
</evidence>
<feature type="compositionally biased region" description="Low complexity" evidence="1">
    <location>
        <begin position="20"/>
        <end position="33"/>
    </location>
</feature>
<name>A0AAN6XV11_9PEZI</name>
<gene>
    <name evidence="2" type="ORF">QBC37DRAFT_393018</name>
</gene>
<feature type="region of interest" description="Disordered" evidence="1">
    <location>
        <begin position="270"/>
        <end position="308"/>
    </location>
</feature>
<evidence type="ECO:0000313" key="3">
    <source>
        <dbReference type="Proteomes" id="UP001301769"/>
    </source>
</evidence>
<reference evidence="2" key="1">
    <citation type="journal article" date="2023" name="Mol. Phylogenet. Evol.">
        <title>Genome-scale phylogeny and comparative genomics of the fungal order Sordariales.</title>
        <authorList>
            <person name="Hensen N."/>
            <person name="Bonometti L."/>
            <person name="Westerberg I."/>
            <person name="Brannstrom I.O."/>
            <person name="Guillou S."/>
            <person name="Cros-Aarteil S."/>
            <person name="Calhoun S."/>
            <person name="Haridas S."/>
            <person name="Kuo A."/>
            <person name="Mondo S."/>
            <person name="Pangilinan J."/>
            <person name="Riley R."/>
            <person name="LaButti K."/>
            <person name="Andreopoulos B."/>
            <person name="Lipzen A."/>
            <person name="Chen C."/>
            <person name="Yan M."/>
            <person name="Daum C."/>
            <person name="Ng V."/>
            <person name="Clum A."/>
            <person name="Steindorff A."/>
            <person name="Ohm R.A."/>
            <person name="Martin F."/>
            <person name="Silar P."/>
            <person name="Natvig D.O."/>
            <person name="Lalanne C."/>
            <person name="Gautier V."/>
            <person name="Ament-Velasquez S.L."/>
            <person name="Kruys A."/>
            <person name="Hutchinson M.I."/>
            <person name="Powell A.J."/>
            <person name="Barry K."/>
            <person name="Miller A.N."/>
            <person name="Grigoriev I.V."/>
            <person name="Debuchy R."/>
            <person name="Gladieux P."/>
            <person name="Hiltunen Thoren M."/>
            <person name="Johannesson H."/>
        </authorList>
    </citation>
    <scope>NUCLEOTIDE SEQUENCE</scope>
    <source>
        <strain evidence="2">PSN293</strain>
    </source>
</reference>
<proteinExistence type="predicted"/>
<organism evidence="2 3">
    <name type="scientific">Rhypophila decipiens</name>
    <dbReference type="NCBI Taxonomy" id="261697"/>
    <lineage>
        <taxon>Eukaryota</taxon>
        <taxon>Fungi</taxon>
        <taxon>Dikarya</taxon>
        <taxon>Ascomycota</taxon>
        <taxon>Pezizomycotina</taxon>
        <taxon>Sordariomycetes</taxon>
        <taxon>Sordariomycetidae</taxon>
        <taxon>Sordariales</taxon>
        <taxon>Naviculisporaceae</taxon>
        <taxon>Rhypophila</taxon>
    </lineage>
</organism>
<evidence type="ECO:0000313" key="2">
    <source>
        <dbReference type="EMBL" id="KAK4207103.1"/>
    </source>
</evidence>
<feature type="compositionally biased region" description="Acidic residues" evidence="1">
    <location>
        <begin position="276"/>
        <end position="308"/>
    </location>
</feature>
<dbReference type="AlphaFoldDB" id="A0AAN6XV11"/>
<feature type="region of interest" description="Disordered" evidence="1">
    <location>
        <begin position="1"/>
        <end position="41"/>
    </location>
</feature>
<accession>A0AAN6XV11</accession>
<reference evidence="2" key="2">
    <citation type="submission" date="2023-05" db="EMBL/GenBank/DDBJ databases">
        <authorList>
            <consortium name="Lawrence Berkeley National Laboratory"/>
            <person name="Steindorff A."/>
            <person name="Hensen N."/>
            <person name="Bonometti L."/>
            <person name="Westerberg I."/>
            <person name="Brannstrom I.O."/>
            <person name="Guillou S."/>
            <person name="Cros-Aarteil S."/>
            <person name="Calhoun S."/>
            <person name="Haridas S."/>
            <person name="Kuo A."/>
            <person name="Mondo S."/>
            <person name="Pangilinan J."/>
            <person name="Riley R."/>
            <person name="Labutti K."/>
            <person name="Andreopoulos B."/>
            <person name="Lipzen A."/>
            <person name="Chen C."/>
            <person name="Yanf M."/>
            <person name="Daum C."/>
            <person name="Ng V."/>
            <person name="Clum A."/>
            <person name="Ohm R."/>
            <person name="Martin F."/>
            <person name="Silar P."/>
            <person name="Natvig D."/>
            <person name="Lalanne C."/>
            <person name="Gautier V."/>
            <person name="Ament-Velasquez S.L."/>
            <person name="Kruys A."/>
            <person name="Hutchinson M.I."/>
            <person name="Powell A.J."/>
            <person name="Barry K."/>
            <person name="Miller A.N."/>
            <person name="Grigoriev I.V."/>
            <person name="Debuchy R."/>
            <person name="Gladieux P."/>
            <person name="Thoren M.H."/>
            <person name="Johannesson H."/>
        </authorList>
    </citation>
    <scope>NUCLEOTIDE SEQUENCE</scope>
    <source>
        <strain evidence="2">PSN293</strain>
    </source>
</reference>
<dbReference type="Proteomes" id="UP001301769">
    <property type="component" value="Unassembled WGS sequence"/>
</dbReference>
<sequence>MPPRKRARTSTGADSNDSGAASVSTSARRSAAPPVAPPPPAVHSTANLAEILSHMTPAMQRKFLTEAATAHADVMSSLEKWNEKRLVKIQKDAEKLLTTEQKFSHLVDKVWDLVDKAANKDCSASKAYDVAHGLLRKIEDNMLKPILGTVKPESIYKTKANAIESVCEIFSICLLNTLGTAVGQIVRGHGNFFGFGNYLLDLLGMCSNEELVWLMESEYTFTNVENGEVRTGTWMESFEETYKYTKSYCVQEKTALGTEEALGILRAAREAHDAEGGEDGGVEEYEEGYYEHEEGEGGGDEEEDKEAM</sequence>
<feature type="compositionally biased region" description="Polar residues" evidence="1">
    <location>
        <begin position="9"/>
        <end position="19"/>
    </location>
</feature>
<protein>
    <submittedName>
        <fullName evidence="2">Uncharacterized protein</fullName>
    </submittedName>
</protein>
<dbReference type="EMBL" id="MU858320">
    <property type="protein sequence ID" value="KAK4207103.1"/>
    <property type="molecule type" value="Genomic_DNA"/>
</dbReference>
<comment type="caution">
    <text evidence="2">The sequence shown here is derived from an EMBL/GenBank/DDBJ whole genome shotgun (WGS) entry which is preliminary data.</text>
</comment>